<protein>
    <submittedName>
        <fullName evidence="1">Uncharacterized protein</fullName>
    </submittedName>
</protein>
<dbReference type="Proteomes" id="UP000477680">
    <property type="component" value="Chromosome"/>
</dbReference>
<proteinExistence type="predicted"/>
<evidence type="ECO:0000313" key="1">
    <source>
        <dbReference type="EMBL" id="QIB66092.1"/>
    </source>
</evidence>
<sequence length="84" mass="9458">MSAKHEEFIFFQECLTSLNSAWSIIDALSSSEAHKAVASAAFRMALIEYAKPYKKSVGVLIKRHVLPLPSLSDKDRELHNEIIQ</sequence>
<dbReference type="KEGG" id="kim:G3T16_12400"/>
<dbReference type="EMBL" id="CP048711">
    <property type="protein sequence ID" value="QIB66092.1"/>
    <property type="molecule type" value="Genomic_DNA"/>
</dbReference>
<keyword evidence="2" id="KW-1185">Reference proteome</keyword>
<gene>
    <name evidence="1" type="ORF">G3T16_12400</name>
</gene>
<organism evidence="1 2">
    <name type="scientific">Kineobactrum salinum</name>
    <dbReference type="NCBI Taxonomy" id="2708301"/>
    <lineage>
        <taxon>Bacteria</taxon>
        <taxon>Pseudomonadati</taxon>
        <taxon>Pseudomonadota</taxon>
        <taxon>Gammaproteobacteria</taxon>
        <taxon>Cellvibrionales</taxon>
        <taxon>Halieaceae</taxon>
        <taxon>Kineobactrum</taxon>
    </lineage>
</organism>
<dbReference type="RefSeq" id="WP_163495528.1">
    <property type="nucleotide sequence ID" value="NZ_CP048711.1"/>
</dbReference>
<evidence type="ECO:0000313" key="2">
    <source>
        <dbReference type="Proteomes" id="UP000477680"/>
    </source>
</evidence>
<dbReference type="AlphaFoldDB" id="A0A6C0U1T3"/>
<accession>A0A6C0U1T3</accession>
<reference evidence="1 2" key="1">
    <citation type="submission" date="2020-02" db="EMBL/GenBank/DDBJ databases">
        <title>Genome sequencing for Kineobactrum sp. M2.</title>
        <authorList>
            <person name="Park S.-J."/>
        </authorList>
    </citation>
    <scope>NUCLEOTIDE SEQUENCE [LARGE SCALE GENOMIC DNA]</scope>
    <source>
        <strain evidence="1 2">M2</strain>
    </source>
</reference>
<name>A0A6C0U1T3_9GAMM</name>